<dbReference type="AlphaFoldDB" id="A0A179VED5"/>
<keyword evidence="1" id="KW-0812">Transmembrane</keyword>
<evidence type="ECO:0000313" key="2">
    <source>
        <dbReference type="EMBL" id="OAT69345.1"/>
    </source>
</evidence>
<gene>
    <name evidence="2" type="ORF">AWB85_21525</name>
</gene>
<feature type="transmembrane region" description="Helical" evidence="1">
    <location>
        <begin position="80"/>
        <end position="107"/>
    </location>
</feature>
<reference evidence="2 3" key="1">
    <citation type="submission" date="2016-01" db="EMBL/GenBank/DDBJ databases">
        <title>Mycobacterium immunogenum strain CD11_6 genome sequencing and assembly.</title>
        <authorList>
            <person name="Kaur G."/>
            <person name="Nair G.R."/>
            <person name="Mayilraj S."/>
        </authorList>
    </citation>
    <scope>NUCLEOTIDE SEQUENCE [LARGE SCALE GENOMIC DNA]</scope>
    <source>
        <strain evidence="2 3">CD11-6</strain>
    </source>
</reference>
<name>A0A179VED5_9MYCO</name>
<organism evidence="2 3">
    <name type="scientific">Mycobacteroides immunogenum</name>
    <dbReference type="NCBI Taxonomy" id="83262"/>
    <lineage>
        <taxon>Bacteria</taxon>
        <taxon>Bacillati</taxon>
        <taxon>Actinomycetota</taxon>
        <taxon>Actinomycetes</taxon>
        <taxon>Mycobacteriales</taxon>
        <taxon>Mycobacteriaceae</taxon>
        <taxon>Mycobacteroides</taxon>
    </lineage>
</organism>
<keyword evidence="1" id="KW-0472">Membrane</keyword>
<evidence type="ECO:0000313" key="3">
    <source>
        <dbReference type="Proteomes" id="UP000186919"/>
    </source>
</evidence>
<comment type="caution">
    <text evidence="2">The sequence shown here is derived from an EMBL/GenBank/DDBJ whole genome shotgun (WGS) entry which is preliminary data.</text>
</comment>
<accession>A0A179VED5</accession>
<sequence>MTPVDLYQLLGLGLFAVIALTATISGALLLPRIRRDAKQGRPRLAVIYAAATAMLLLMLAKLPLPGAQWVTSRITGGWGYYYASVLWIIFVLAVPLALLLCAAVLALSEASLIWLQQPPSPNPEWAAITNRQSLHRRWRIYTTENRVVRAITKRLTGNGTIQWQRAYQPNSATTRFSITPAPSDLQALRAELAEHFAGTTSIASISADNETDPPILQVIWNLPELDGSHHSPHAQGLRIGSHTFGRRTLRTQLAGALPAAKG</sequence>
<protein>
    <submittedName>
        <fullName evidence="2">Uncharacterized protein</fullName>
    </submittedName>
</protein>
<evidence type="ECO:0000256" key="1">
    <source>
        <dbReference type="SAM" id="Phobius"/>
    </source>
</evidence>
<dbReference type="Proteomes" id="UP000186919">
    <property type="component" value="Unassembled WGS sequence"/>
</dbReference>
<keyword evidence="1" id="KW-1133">Transmembrane helix</keyword>
<proteinExistence type="predicted"/>
<feature type="transmembrane region" description="Helical" evidence="1">
    <location>
        <begin position="6"/>
        <end position="30"/>
    </location>
</feature>
<dbReference type="RefSeq" id="WP_064628859.1">
    <property type="nucleotide sequence ID" value="NZ_LQYE01000007.1"/>
</dbReference>
<feature type="transmembrane region" description="Helical" evidence="1">
    <location>
        <begin position="42"/>
        <end position="60"/>
    </location>
</feature>
<dbReference type="EMBL" id="LQYE01000007">
    <property type="protein sequence ID" value="OAT69345.1"/>
    <property type="molecule type" value="Genomic_DNA"/>
</dbReference>